<evidence type="ECO:0000313" key="6">
    <source>
        <dbReference type="Proteomes" id="UP001057520"/>
    </source>
</evidence>
<dbReference type="Proteomes" id="UP001057520">
    <property type="component" value="Chromosome"/>
</dbReference>
<dbReference type="InterPro" id="IPR001466">
    <property type="entry name" value="Beta-lactam-related"/>
</dbReference>
<dbReference type="PANTHER" id="PTHR46825:SF9">
    <property type="entry name" value="BETA-LACTAMASE-RELATED DOMAIN-CONTAINING PROTEIN"/>
    <property type="match status" value="1"/>
</dbReference>
<gene>
    <name evidence="5" type="ORF">MZV50_09030</name>
</gene>
<dbReference type="InterPro" id="IPR050491">
    <property type="entry name" value="AmpC-like"/>
</dbReference>
<feature type="signal peptide" evidence="3">
    <location>
        <begin position="1"/>
        <end position="28"/>
    </location>
</feature>
<feature type="compositionally biased region" description="Low complexity" evidence="1">
    <location>
        <begin position="58"/>
        <end position="71"/>
    </location>
</feature>
<protein>
    <submittedName>
        <fullName evidence="5">Beta-lactamase family protein</fullName>
    </submittedName>
</protein>
<dbReference type="PANTHER" id="PTHR46825">
    <property type="entry name" value="D-ALANYL-D-ALANINE-CARBOXYPEPTIDASE/ENDOPEPTIDASE AMPH"/>
    <property type="match status" value="1"/>
</dbReference>
<feature type="transmembrane region" description="Helical" evidence="2">
    <location>
        <begin position="652"/>
        <end position="675"/>
    </location>
</feature>
<keyword evidence="2" id="KW-1133">Transmembrane helix</keyword>
<sequence length="720" mass="77345">MTLRVSSAAAFAAAFIALCSWGGSEARAQDASPPPAAPAEPVLNTAPRPYNSLRPRRVGPAARSAAATPASLVPPAPTATPTPAAVTPTQTPTPVLAAAAPLPGPQLEAFVDGVVRRAMSRDHIAGVTLSVVQNGQVVLKKGYGFANLDQRRPVDPDKTLFRVASISKTFTWIALMNEIEAGRMRLDGPVNLYLPEPLQLKDQGKKTPVRLKDLMTHTAGFEDRALGQLFERDPNRVRPLNDYLRQERPRRVREPGLLPSYSNYGAALAGAAVANVVGKPYEELISQEIILPAGMTHTTFREARPWNDRLPAPMNEALAAELSDGFSWTPMGWKTRPREFMGQIAPAASASSTAGDMARYMTLLLNGGTLNGRTIFSPKTALAFRTPMYRPAPEAAGWNAGFMDIALPGGRRGFGHGGATLYFHSNLVIVPELGLGIFVSANTDSGANLPATLPSTIIEHFYADAPAVPPASALTYDQARAYEGDYLTTRRAYGGLEGFTNRIIGRATVRATPDGRLSIIEGGVGSLFNGTDHPGVFKAIDGPLTLVFDPNGDRPSRFYAARGWSTYERIGFFRSANLLIWTAVIAGLASAATVLGAMVRNRREARQTPVQARASQMQTMQSVLWLISAACMGVFAAKASDQTNVFFGWPSGWLLSGSACALVAAVLSILTLGALPMVWRGGRRVDSWSGWRKVAFTFTALLFVFLAVLLGLWGYLLPWS</sequence>
<dbReference type="EMBL" id="CP096040">
    <property type="protein sequence ID" value="USQ97654.1"/>
    <property type="molecule type" value="Genomic_DNA"/>
</dbReference>
<proteinExistence type="predicted"/>
<keyword evidence="6" id="KW-1185">Reference proteome</keyword>
<feature type="domain" description="Beta-lactamase-related" evidence="4">
    <location>
        <begin position="111"/>
        <end position="446"/>
    </location>
</feature>
<evidence type="ECO:0000259" key="4">
    <source>
        <dbReference type="Pfam" id="PF00144"/>
    </source>
</evidence>
<dbReference type="InterPro" id="IPR012338">
    <property type="entry name" value="Beta-lactam/transpept-like"/>
</dbReference>
<dbReference type="Gene3D" id="3.40.710.10">
    <property type="entry name" value="DD-peptidase/beta-lactamase superfamily"/>
    <property type="match status" value="1"/>
</dbReference>
<feature type="transmembrane region" description="Helical" evidence="2">
    <location>
        <begin position="578"/>
        <end position="599"/>
    </location>
</feature>
<evidence type="ECO:0000256" key="3">
    <source>
        <dbReference type="SAM" id="SignalP"/>
    </source>
</evidence>
<evidence type="ECO:0000256" key="1">
    <source>
        <dbReference type="SAM" id="MobiDB-lite"/>
    </source>
</evidence>
<evidence type="ECO:0000256" key="2">
    <source>
        <dbReference type="SAM" id="Phobius"/>
    </source>
</evidence>
<feature type="chain" id="PRO_5046054029" evidence="3">
    <location>
        <begin position="29"/>
        <end position="720"/>
    </location>
</feature>
<keyword evidence="2" id="KW-0812">Transmembrane</keyword>
<accession>A0ABY4ZYE4</accession>
<evidence type="ECO:0000313" key="5">
    <source>
        <dbReference type="EMBL" id="USQ97654.1"/>
    </source>
</evidence>
<organism evidence="5 6">
    <name type="scientific">Caulobacter segnis</name>
    <dbReference type="NCBI Taxonomy" id="88688"/>
    <lineage>
        <taxon>Bacteria</taxon>
        <taxon>Pseudomonadati</taxon>
        <taxon>Pseudomonadota</taxon>
        <taxon>Alphaproteobacteria</taxon>
        <taxon>Caulobacterales</taxon>
        <taxon>Caulobacteraceae</taxon>
        <taxon>Caulobacter</taxon>
    </lineage>
</organism>
<keyword evidence="2" id="KW-0472">Membrane</keyword>
<dbReference type="SUPFAM" id="SSF56601">
    <property type="entry name" value="beta-lactamase/transpeptidase-like"/>
    <property type="match status" value="1"/>
</dbReference>
<reference evidence="5 6" key="1">
    <citation type="submission" date="2022-04" db="EMBL/GenBank/DDBJ databases">
        <title>Genome sequence of soybean root-associated Caulobacter segnis RL271.</title>
        <authorList>
            <person name="Longley R."/>
            <person name="Bonito G."/>
            <person name="Trigodet F."/>
            <person name="Crosson S."/>
            <person name="Fiebig A."/>
        </authorList>
    </citation>
    <scope>NUCLEOTIDE SEQUENCE [LARGE SCALE GENOMIC DNA]</scope>
    <source>
        <strain evidence="5 6">RL271</strain>
    </source>
</reference>
<dbReference type="Pfam" id="PF00144">
    <property type="entry name" value="Beta-lactamase"/>
    <property type="match status" value="1"/>
</dbReference>
<keyword evidence="3" id="KW-0732">Signal</keyword>
<feature type="region of interest" description="Disordered" evidence="1">
    <location>
        <begin position="26"/>
        <end position="89"/>
    </location>
</feature>
<name>A0ABY4ZYE4_9CAUL</name>
<feature type="transmembrane region" description="Helical" evidence="2">
    <location>
        <begin position="695"/>
        <end position="716"/>
    </location>
</feature>
<feature type="transmembrane region" description="Helical" evidence="2">
    <location>
        <begin position="620"/>
        <end position="640"/>
    </location>
</feature>